<organism evidence="1 2">
    <name type="scientific">Gigaspora margarita</name>
    <dbReference type="NCBI Taxonomy" id="4874"/>
    <lineage>
        <taxon>Eukaryota</taxon>
        <taxon>Fungi</taxon>
        <taxon>Fungi incertae sedis</taxon>
        <taxon>Mucoromycota</taxon>
        <taxon>Glomeromycotina</taxon>
        <taxon>Glomeromycetes</taxon>
        <taxon>Diversisporales</taxon>
        <taxon>Gigasporaceae</taxon>
        <taxon>Gigaspora</taxon>
    </lineage>
</organism>
<gene>
    <name evidence="1" type="ORF">GMARGA_LOCUS28695</name>
</gene>
<accession>A0ABN7WBP1</accession>
<comment type="caution">
    <text evidence="1">The sequence shown here is derived from an EMBL/GenBank/DDBJ whole genome shotgun (WGS) entry which is preliminary data.</text>
</comment>
<keyword evidence="2" id="KW-1185">Reference proteome</keyword>
<sequence>MSCSLPAIVHQLLININITRKKQDNYSIAWDYFMTKETENSFFDIYQLCKKKNIIVKYVYNSLTGNMLGHLWSKHRIDKDHPDGMNTDGPIVKAMHIITKRRQEKLVQEALLTIKPILSPYTAKNIQSFLDYIIIEWEMIRRLSILKGLKPVAQFIKQAKNLILFFFQSPKQTERLNNAQEKNCESDKLSCSYATPFYDATTIFFGSNYLTFNLIYPTMKLLIKKFEPSDGQTENDYANLLFGPREQISDQSQFIANEEDSSESDIEYEFETPKPPITSLELHNLVKATSYFSLQEYWDVSDEIRLITSF</sequence>
<protein>
    <submittedName>
        <fullName evidence="1">10144_t:CDS:1</fullName>
    </submittedName>
</protein>
<dbReference type="EMBL" id="CAJVQB010037153">
    <property type="protein sequence ID" value="CAG8824908.1"/>
    <property type="molecule type" value="Genomic_DNA"/>
</dbReference>
<reference evidence="1 2" key="1">
    <citation type="submission" date="2021-06" db="EMBL/GenBank/DDBJ databases">
        <authorList>
            <person name="Kallberg Y."/>
            <person name="Tangrot J."/>
            <person name="Rosling A."/>
        </authorList>
    </citation>
    <scope>NUCLEOTIDE SEQUENCE [LARGE SCALE GENOMIC DNA]</scope>
    <source>
        <strain evidence="1 2">120-4 pot B 10/14</strain>
    </source>
</reference>
<evidence type="ECO:0000313" key="1">
    <source>
        <dbReference type="EMBL" id="CAG8824908.1"/>
    </source>
</evidence>
<dbReference type="Proteomes" id="UP000789901">
    <property type="component" value="Unassembled WGS sequence"/>
</dbReference>
<proteinExistence type="predicted"/>
<name>A0ABN7WBP1_GIGMA</name>
<evidence type="ECO:0000313" key="2">
    <source>
        <dbReference type="Proteomes" id="UP000789901"/>
    </source>
</evidence>